<evidence type="ECO:0000256" key="5">
    <source>
        <dbReference type="ARBA" id="ARBA00020222"/>
    </source>
</evidence>
<feature type="domain" description="ABC transporter" evidence="22">
    <location>
        <begin position="1286"/>
        <end position="1522"/>
    </location>
</feature>
<dbReference type="GO" id="GO:0140466">
    <property type="term" value="P:iron-sulfur cluster export from the mitochondrion"/>
    <property type="evidence" value="ECO:0007669"/>
    <property type="project" value="UniProtKB-ARBA"/>
</dbReference>
<comment type="subcellular location">
    <subcellularLocation>
        <location evidence="2">Mitochondrion inner membrane</location>
        <topology evidence="2">Multi-pass membrane protein</topology>
    </subcellularLocation>
    <subcellularLocation>
        <location evidence="1">Mitochondrion inner membrane</location>
        <topology evidence="1">Single-pass membrane protein</topology>
    </subcellularLocation>
</comment>
<dbReference type="PANTHER" id="PTHR32198:SF2">
    <property type="entry name" value="MITOCHONDRIAL ESCAPE PROTEIN 2"/>
    <property type="match status" value="1"/>
</dbReference>
<keyword evidence="11" id="KW-0809">Transit peptide</keyword>
<dbReference type="Pfam" id="PF00076">
    <property type="entry name" value="RRM_1"/>
    <property type="match status" value="1"/>
</dbReference>
<evidence type="ECO:0000256" key="20">
    <source>
        <dbReference type="ARBA" id="ARBA00045666"/>
    </source>
</evidence>
<evidence type="ECO:0000256" key="12">
    <source>
        <dbReference type="ARBA" id="ARBA00022967"/>
    </source>
</evidence>
<evidence type="ECO:0000256" key="10">
    <source>
        <dbReference type="ARBA" id="ARBA00022840"/>
    </source>
</evidence>
<dbReference type="GO" id="GO:0005743">
    <property type="term" value="C:mitochondrial inner membrane"/>
    <property type="evidence" value="ECO:0007669"/>
    <property type="project" value="UniProtKB-SubCell"/>
</dbReference>
<reference evidence="25" key="1">
    <citation type="submission" date="2023-07" db="EMBL/GenBank/DDBJ databases">
        <title>A draft genome of Kazachstania heterogenica Y-27499.</title>
        <authorList>
            <person name="Donic C."/>
            <person name="Kralova J.S."/>
            <person name="Fidel L."/>
            <person name="Ben-Dor S."/>
            <person name="Jung S."/>
        </authorList>
    </citation>
    <scope>NUCLEOTIDE SEQUENCE [LARGE SCALE GENOMIC DNA]</scope>
    <source>
        <strain evidence="25">Y27499</strain>
    </source>
</reference>
<keyword evidence="25" id="KW-1185">Reference proteome</keyword>
<dbReference type="GO" id="GO:0003723">
    <property type="term" value="F:RNA binding"/>
    <property type="evidence" value="ECO:0007669"/>
    <property type="project" value="InterPro"/>
</dbReference>
<evidence type="ECO:0000256" key="6">
    <source>
        <dbReference type="ARBA" id="ARBA00022448"/>
    </source>
</evidence>
<comment type="similarity">
    <text evidence="16">Belongs to the ABC transporter superfamily. ABCB family. Heavy Metal importer (TC 3.A.1.210) subfamily.</text>
</comment>
<evidence type="ECO:0000313" key="25">
    <source>
        <dbReference type="Proteomes" id="UP001306508"/>
    </source>
</evidence>
<proteinExistence type="inferred from homology"/>
<dbReference type="Pfam" id="PF10443">
    <property type="entry name" value="RNA12"/>
    <property type="match status" value="1"/>
</dbReference>
<evidence type="ECO:0000256" key="1">
    <source>
        <dbReference type="ARBA" id="ARBA00004434"/>
    </source>
</evidence>
<dbReference type="PROSITE" id="PS00211">
    <property type="entry name" value="ABC_TRANSPORTER_1"/>
    <property type="match status" value="1"/>
</dbReference>
<feature type="transmembrane region" description="Helical" evidence="21">
    <location>
        <begin position="286"/>
        <end position="306"/>
    </location>
</feature>
<protein>
    <recommendedName>
        <fullName evidence="18">Iron-sulfur clusters transporter ATM1, mitochondrial</fullName>
    </recommendedName>
    <alternativeName>
        <fullName evidence="19">Iron-sulfur clusters transporter atm1, mitochondrial</fullName>
    </alternativeName>
    <alternativeName>
        <fullName evidence="5">Mitochondrial escape protein 2</fullName>
    </alternativeName>
</protein>
<evidence type="ECO:0000256" key="21">
    <source>
        <dbReference type="SAM" id="Phobius"/>
    </source>
</evidence>
<dbReference type="InterPro" id="IPR035979">
    <property type="entry name" value="RBD_domain_sf"/>
</dbReference>
<dbReference type="InterPro" id="IPR036640">
    <property type="entry name" value="ABC1_TM_sf"/>
</dbReference>
<dbReference type="GO" id="GO:0005524">
    <property type="term" value="F:ATP binding"/>
    <property type="evidence" value="ECO:0007669"/>
    <property type="project" value="UniProtKB-KW"/>
</dbReference>
<dbReference type="SMART" id="SM00382">
    <property type="entry name" value="AAA"/>
    <property type="match status" value="1"/>
</dbReference>
<dbReference type="Pfam" id="PF00005">
    <property type="entry name" value="ABC_tran"/>
    <property type="match status" value="1"/>
</dbReference>
<dbReference type="GO" id="GO:0016887">
    <property type="term" value="F:ATP hydrolysis activity"/>
    <property type="evidence" value="ECO:0007669"/>
    <property type="project" value="InterPro"/>
</dbReference>
<dbReference type="FunFam" id="3.40.50.300:FF:000287">
    <property type="entry name" value="Multidrug ABC transporter ATP-binding protein"/>
    <property type="match status" value="1"/>
</dbReference>
<evidence type="ECO:0000256" key="16">
    <source>
        <dbReference type="ARBA" id="ARBA00024363"/>
    </source>
</evidence>
<evidence type="ECO:0000256" key="8">
    <source>
        <dbReference type="ARBA" id="ARBA00022741"/>
    </source>
</evidence>
<keyword evidence="10" id="KW-0067">ATP-binding</keyword>
<dbReference type="SUPFAM" id="SSF54928">
    <property type="entry name" value="RNA-binding domain, RBD"/>
    <property type="match status" value="1"/>
</dbReference>
<dbReference type="GO" id="GO:0140359">
    <property type="term" value="F:ABC-type transporter activity"/>
    <property type="evidence" value="ECO:0007669"/>
    <property type="project" value="InterPro"/>
</dbReference>
<dbReference type="PROSITE" id="PS50893">
    <property type="entry name" value="ABC_TRANSPORTER_2"/>
    <property type="match status" value="1"/>
</dbReference>
<evidence type="ECO:0000256" key="15">
    <source>
        <dbReference type="ARBA" id="ARBA00023136"/>
    </source>
</evidence>
<dbReference type="Gene3D" id="3.40.50.300">
    <property type="entry name" value="P-loop containing nucleotide triphosphate hydrolases"/>
    <property type="match status" value="1"/>
</dbReference>
<keyword evidence="12" id="KW-1278">Translocase</keyword>
<evidence type="ECO:0000259" key="23">
    <source>
        <dbReference type="PROSITE" id="PS50929"/>
    </source>
</evidence>
<feature type="transmembrane region" description="Helical" evidence="21">
    <location>
        <begin position="1105"/>
        <end position="1123"/>
    </location>
</feature>
<keyword evidence="8" id="KW-0547">Nucleotide-binding</keyword>
<keyword evidence="6" id="KW-0813">Transport</keyword>
<dbReference type="InterPro" id="IPR017871">
    <property type="entry name" value="ABC_transporter-like_CS"/>
</dbReference>
<evidence type="ECO:0000256" key="7">
    <source>
        <dbReference type="ARBA" id="ARBA00022692"/>
    </source>
</evidence>
<dbReference type="InterPro" id="IPR027417">
    <property type="entry name" value="P-loop_NTPase"/>
</dbReference>
<keyword evidence="7 21" id="KW-0812">Transmembrane</keyword>
<feature type="transmembrane region" description="Helical" evidence="21">
    <location>
        <begin position="1000"/>
        <end position="1019"/>
    </location>
</feature>
<dbReference type="InterPro" id="IPR039627">
    <property type="entry name" value="Yme2_C"/>
</dbReference>
<dbReference type="FunFam" id="1.20.1560.10:FF:000004">
    <property type="entry name" value="ATP-binding cassette sub-family B member 7"/>
    <property type="match status" value="1"/>
</dbReference>
<evidence type="ECO:0000259" key="22">
    <source>
        <dbReference type="PROSITE" id="PS50893"/>
    </source>
</evidence>
<dbReference type="PANTHER" id="PTHR32198">
    <property type="entry name" value="MITOCHONDRIAL ESCAPE PROTEIN 2"/>
    <property type="match status" value="1"/>
</dbReference>
<dbReference type="Proteomes" id="UP001306508">
    <property type="component" value="Unassembled WGS sequence"/>
</dbReference>
<evidence type="ECO:0000313" key="24">
    <source>
        <dbReference type="EMBL" id="KAK5780407.1"/>
    </source>
</evidence>
<keyword evidence="9" id="KW-0999">Mitochondrion inner membrane</keyword>
<comment type="subunit">
    <text evidence="4">Homodimer.</text>
</comment>
<evidence type="ECO:0000256" key="2">
    <source>
        <dbReference type="ARBA" id="ARBA00004448"/>
    </source>
</evidence>
<dbReference type="EMBL" id="JAWIZZ010000041">
    <property type="protein sequence ID" value="KAK5780407.1"/>
    <property type="molecule type" value="Genomic_DNA"/>
</dbReference>
<dbReference type="CDD" id="cd18582">
    <property type="entry name" value="ABC_6TM_ATM1_ABCB7"/>
    <property type="match status" value="1"/>
</dbReference>
<feature type="transmembrane region" description="Helical" evidence="21">
    <location>
        <begin position="1075"/>
        <end position="1099"/>
    </location>
</feature>
<dbReference type="InterPro" id="IPR003439">
    <property type="entry name" value="ABC_transporter-like_ATP-bd"/>
</dbReference>
<dbReference type="CDD" id="cd12433">
    <property type="entry name" value="RRM_Yme2p_like"/>
    <property type="match status" value="1"/>
</dbReference>
<evidence type="ECO:0000256" key="14">
    <source>
        <dbReference type="ARBA" id="ARBA00023128"/>
    </source>
</evidence>
<dbReference type="InterPro" id="IPR003593">
    <property type="entry name" value="AAA+_ATPase"/>
</dbReference>
<comment type="similarity">
    <text evidence="3">Belongs to the YME2 family.</text>
</comment>
<feature type="transmembrane region" description="Helical" evidence="21">
    <location>
        <begin position="959"/>
        <end position="980"/>
    </location>
</feature>
<gene>
    <name evidence="24" type="ORF">RI543_002164</name>
</gene>
<comment type="function">
    <text evidence="20">Performs an essential function in the generation of cytoplasmic iron-sulfur proteins by mediating the ATP-dependent export of Fe/S cluster precursors synthesized by NFS1 and other mitochondrial proteins. Hydrolyzes ATP. Binds glutathione and may function by transporting a glutathione-conjugated iron-sulfur compound.</text>
</comment>
<evidence type="ECO:0000256" key="4">
    <source>
        <dbReference type="ARBA" id="ARBA00011738"/>
    </source>
</evidence>
<dbReference type="SUPFAM" id="SSF90123">
    <property type="entry name" value="ABC transporter transmembrane region"/>
    <property type="match status" value="1"/>
</dbReference>
<keyword evidence="15 21" id="KW-0472">Membrane</keyword>
<evidence type="ECO:0000256" key="9">
    <source>
        <dbReference type="ARBA" id="ARBA00022792"/>
    </source>
</evidence>
<keyword evidence="14" id="KW-0496">Mitochondrion</keyword>
<evidence type="ECO:0000256" key="17">
    <source>
        <dbReference type="ARBA" id="ARBA00025276"/>
    </source>
</evidence>
<keyword evidence="13 21" id="KW-1133">Transmembrane helix</keyword>
<sequence>MLGPICPTAIAYSIGRHTIKTGLLQHVLGISPLSRLHVLNKRYVSSEIQAKDQQAGESNTATDTGVIHKTERETLIYFHNIYAGEMSIWNPMLWFNSLFVDQSRDAIRSRIKNLASPETKPIDGLELRSTIPVKRDGGVFATFLVPYRYTLAEVNSMIQQNTTRESSKSIFSYFTKVSAFPVKGSPWIEDLKRLPNKTIKIKFQGPILTEEEIYLLFRRYGKIVDIYPPKKGESVAVLKYDSYRGSICAKNCVSGIEINNTVLHIQYEAVVKTPFITNFFVNHTRIAIPVFIALLSIAAVLIFDPIREFFIEQKITHKYSLSKDNIWIKKIIKFTDSTVNQFTKYWSSDERNHPIVHLWGERMERVEDLKMWLEENTNTFVIIRGPRGSGKRELVMEHTLNERNNILYFDCDKIIKSRTDSKFLWNVANEIGYFPIFPWVNSFTSIIDLMVQGLTGQKTGLSESKETQFRNILTTSIMSIKRIALKYYKPIITEGNEKINIKEEDYLQQHPEAKPVIVIDRFAGSSDINGFIYKELADWAAMLVQMNVAHVIFLTENVASDQILSESFPNQVFKTLILSDASKSNAKNYVLSQLQDKTRNGNNYITKETSNGELNSQIIAEIDEALDPLGGRMLDLQAFVRRVKSGEDPLKALEKMVEQASEQITQIFLSDKIDGVKSAQAWELIEMLSTKPVISYSDIVFKPLFKAAPELGIMELEKKGLITVSRDRGVFQEIRPARPLFRAAFNYLVNDAQLSTVLKTRYLLRVVAFETKRIQKWEEELFPLNNLMDQKPFKARLDYLSGKIKLSSAVIDKCEILTNILNIPRRQAITKLWIQYPQIQYQPKLISLNTITKSNVIQNLIYNKRSYSLTPASHFKCLSQLSHAHMSSSENKNDTIIKSVKNELSKSSASKVKKANVVGSTTVSNTTTKKLPTISELKILKDLFKYIWPKGNNKVRIRVLIALSLLIGAKILNVQVPFFFKQTIDSMNIDWSHPTVTLPAAITLTILSYGVARFGAVLFGELRNAVFAKVAQDAIRTVSLETFKHLMKLDLGWHLSRQTGGLTRAMDRGTKGISYVLNAMVFHIIPISFEISIVCGILTHQFGASFAGITFLTMLLYSIFTIRTTAWRTEFRRAANRADNKGASVALDSLINFEAVKYFNNESYLAQKYNAALENYKDSQVKVAQSLAFLNAGQNLIFTSALTGMMYMGCTGVLGGDLTVGDLVLINQLVFQLSVPLNFLGSVYRELKQSLIDMESLFKIRKNEVKIQNPVQPKMLPNSNIKPYEIKFENVTFGYEPDRKILQNASFMINGGEKTAIVGPSGSGKSTILKLVFRFYDPEEGRILINGEDIRNFNLDSLRKVLGVVPQDTPLFNDTIWENVKFGRIDATDDEINTVIDKAHLRPLINKLGKGTETIVGERGLMISGGEKQRLAIARVLLKDASIMFFDEATSALDTHTEQNLLRTIRSNFKDRTKTSVYIAHRLRTVADADKIIVLEEGRVKEEGTHTELLAREKSLYKDLWNIQENLELIENEIEEEAKMINQRP</sequence>
<feature type="domain" description="ABC transmembrane type-1" evidence="23">
    <location>
        <begin position="960"/>
        <end position="1249"/>
    </location>
</feature>
<organism evidence="24 25">
    <name type="scientific">Arxiozyma heterogenica</name>
    <dbReference type="NCBI Taxonomy" id="278026"/>
    <lineage>
        <taxon>Eukaryota</taxon>
        <taxon>Fungi</taxon>
        <taxon>Dikarya</taxon>
        <taxon>Ascomycota</taxon>
        <taxon>Saccharomycotina</taxon>
        <taxon>Saccharomycetes</taxon>
        <taxon>Saccharomycetales</taxon>
        <taxon>Saccharomycetaceae</taxon>
        <taxon>Arxiozyma</taxon>
    </lineage>
</organism>
<dbReference type="SUPFAM" id="SSF52540">
    <property type="entry name" value="P-loop containing nucleoside triphosphate hydrolases"/>
    <property type="match status" value="1"/>
</dbReference>
<dbReference type="InterPro" id="IPR018850">
    <property type="entry name" value="Mt_escape_2_C"/>
</dbReference>
<dbReference type="InterPro" id="IPR000504">
    <property type="entry name" value="RRM_dom"/>
</dbReference>
<evidence type="ECO:0000256" key="13">
    <source>
        <dbReference type="ARBA" id="ARBA00022989"/>
    </source>
</evidence>
<dbReference type="InterPro" id="IPR034260">
    <property type="entry name" value="Yme2_RRM"/>
</dbReference>
<evidence type="ECO:0000256" key="3">
    <source>
        <dbReference type="ARBA" id="ARBA00010320"/>
    </source>
</evidence>
<evidence type="ECO:0000256" key="18">
    <source>
        <dbReference type="ARBA" id="ARBA00039906"/>
    </source>
</evidence>
<evidence type="ECO:0000256" key="19">
    <source>
        <dbReference type="ARBA" id="ARBA00040792"/>
    </source>
</evidence>
<dbReference type="InterPro" id="IPR011527">
    <property type="entry name" value="ABC1_TM_dom"/>
</dbReference>
<dbReference type="PROSITE" id="PS50929">
    <property type="entry name" value="ABC_TM1F"/>
    <property type="match status" value="1"/>
</dbReference>
<name>A0AAN8A7B5_9SACH</name>
<dbReference type="Pfam" id="PF00664">
    <property type="entry name" value="ABC_membrane"/>
    <property type="match status" value="1"/>
</dbReference>
<evidence type="ECO:0000256" key="11">
    <source>
        <dbReference type="ARBA" id="ARBA00022946"/>
    </source>
</evidence>
<comment type="caution">
    <text evidence="24">The sequence shown here is derived from an EMBL/GenBank/DDBJ whole genome shotgun (WGS) entry which is preliminary data.</text>
</comment>
<dbReference type="Gene3D" id="1.20.1560.10">
    <property type="entry name" value="ABC transporter type 1, transmembrane domain"/>
    <property type="match status" value="1"/>
</dbReference>
<accession>A0AAN8A7B5</accession>
<comment type="function">
    <text evidence="17">Plays a role in maintaining the mitochondrial genome and in controlling the mtDNA escape. Involved in the regulation of mtDNA nucleotide structure and number. May have a dispensable role in early maturation of pre-rRNA.</text>
</comment>